<dbReference type="RefSeq" id="WP_279299364.1">
    <property type="nucleotide sequence ID" value="NZ_JAOTIF010000025.1"/>
</dbReference>
<dbReference type="PROSITE" id="PS51257">
    <property type="entry name" value="PROKAR_LIPOPROTEIN"/>
    <property type="match status" value="1"/>
</dbReference>
<reference evidence="1" key="1">
    <citation type="submission" date="2022-09" db="EMBL/GenBank/DDBJ databases">
        <authorList>
            <person name="Yuan C."/>
            <person name="Ke Z."/>
        </authorList>
    </citation>
    <scope>NUCLEOTIDE SEQUENCE</scope>
    <source>
        <strain evidence="1">LB-8</strain>
    </source>
</reference>
<evidence type="ECO:0000313" key="2">
    <source>
        <dbReference type="Proteomes" id="UP001155483"/>
    </source>
</evidence>
<gene>
    <name evidence="1" type="ORF">OCK74_22595</name>
</gene>
<sequence length="163" mass="17907">MKRIIFFSLLIVLFSACGKEKSIENGNNTGAFLKFKLDGQSIEYKDNVFASKDIINNQHIVIIQGQKDVSSNVPGLGIFLQDSVEITNKTYNDDGSTFTNALIYSDTAGVNYSSLYMTDASDLKVVITRIDSAYISGTFSSKVADVNANTKNITEGSFQARFQ</sequence>
<accession>A0A9X2Y047</accession>
<dbReference type="AlphaFoldDB" id="A0A9X2Y047"/>
<comment type="caution">
    <text evidence="1">The sequence shown here is derived from an EMBL/GenBank/DDBJ whole genome shotgun (WGS) entry which is preliminary data.</text>
</comment>
<name>A0A9X2Y047_9BACT</name>
<dbReference type="Proteomes" id="UP001155483">
    <property type="component" value="Unassembled WGS sequence"/>
</dbReference>
<protein>
    <submittedName>
        <fullName evidence="1">Uncharacterized protein</fullName>
    </submittedName>
</protein>
<keyword evidence="2" id="KW-1185">Reference proteome</keyword>
<organism evidence="1 2">
    <name type="scientific">Paraflavisolibacter caeni</name>
    <dbReference type="NCBI Taxonomy" id="2982496"/>
    <lineage>
        <taxon>Bacteria</taxon>
        <taxon>Pseudomonadati</taxon>
        <taxon>Bacteroidota</taxon>
        <taxon>Chitinophagia</taxon>
        <taxon>Chitinophagales</taxon>
        <taxon>Chitinophagaceae</taxon>
        <taxon>Paraflavisolibacter</taxon>
    </lineage>
</organism>
<proteinExistence type="predicted"/>
<reference evidence="1" key="2">
    <citation type="submission" date="2023-04" db="EMBL/GenBank/DDBJ databases">
        <title>Paracnuella aquatica gen. nov., sp. nov., a member of the family Chitinophagaceae isolated from a hot spring.</title>
        <authorList>
            <person name="Wang C."/>
        </authorList>
    </citation>
    <scope>NUCLEOTIDE SEQUENCE</scope>
    <source>
        <strain evidence="1">LB-8</strain>
    </source>
</reference>
<evidence type="ECO:0000313" key="1">
    <source>
        <dbReference type="EMBL" id="MCU7551927.1"/>
    </source>
</evidence>
<dbReference type="EMBL" id="JAOTIF010000025">
    <property type="protein sequence ID" value="MCU7551927.1"/>
    <property type="molecule type" value="Genomic_DNA"/>
</dbReference>